<gene>
    <name evidence="8" type="ORF">H9Q81_03005</name>
</gene>
<dbReference type="PROSITE" id="PS50234">
    <property type="entry name" value="VWFA"/>
    <property type="match status" value="1"/>
</dbReference>
<feature type="domain" description="VWFA" evidence="7">
    <location>
        <begin position="81"/>
        <end position="277"/>
    </location>
</feature>
<keyword evidence="4 6" id="KW-0472">Membrane</keyword>
<evidence type="ECO:0000256" key="1">
    <source>
        <dbReference type="ARBA" id="ARBA00022475"/>
    </source>
</evidence>
<dbReference type="Proteomes" id="UP000515913">
    <property type="component" value="Chromosome"/>
</dbReference>
<sequence length="322" mass="36317">MEFGSLNNLVFFIFPVLLLFIYIFGMKKRTRILKYLQLNDNSVRTILKGVFLVLGTIFVCFALLSPQKQIENEEIEVKGMNIYAIIDTSRSMMTEDVYPNRLEMAKKVLGNIIKSLKGDRIGFIPFSDSAYMQMPLTDDYSITKNYINALDTNLISGGGTQLYQALELAERSFKENGSKNKTVLILSDGGDFDEKSLDFIKKNHITVYAVGIGTNSGSIIPEYKNGKKIGFIKDQSGSAVVSNLNSKFLQQLTSESGGKYYEVNNLKDTTNSFSNDIAQLERNNNRIENVKNYKKFYQIPLFIGILLILLGYLLKGGIKDEK</sequence>
<name>A0A7G9GYE0_9FUSO</name>
<evidence type="ECO:0000256" key="2">
    <source>
        <dbReference type="ARBA" id="ARBA00022692"/>
    </source>
</evidence>
<dbReference type="InterPro" id="IPR002035">
    <property type="entry name" value="VWF_A"/>
</dbReference>
<evidence type="ECO:0000256" key="6">
    <source>
        <dbReference type="SAM" id="Phobius"/>
    </source>
</evidence>
<feature type="transmembrane region" description="Helical" evidence="6">
    <location>
        <begin position="296"/>
        <end position="314"/>
    </location>
</feature>
<feature type="transmembrane region" description="Helical" evidence="6">
    <location>
        <begin position="46"/>
        <end position="64"/>
    </location>
</feature>
<dbReference type="Gene3D" id="3.40.50.410">
    <property type="entry name" value="von Willebrand factor, type A domain"/>
    <property type="match status" value="1"/>
</dbReference>
<dbReference type="InterPro" id="IPR036465">
    <property type="entry name" value="vWFA_dom_sf"/>
</dbReference>
<feature type="coiled-coil region" evidence="5">
    <location>
        <begin position="263"/>
        <end position="290"/>
    </location>
</feature>
<keyword evidence="3 6" id="KW-1133">Transmembrane helix</keyword>
<dbReference type="SMART" id="SM00327">
    <property type="entry name" value="VWA"/>
    <property type="match status" value="1"/>
</dbReference>
<dbReference type="SUPFAM" id="SSF53300">
    <property type="entry name" value="vWA-like"/>
    <property type="match status" value="1"/>
</dbReference>
<organism evidence="8 9">
    <name type="scientific">Fusobacterium hominis</name>
    <dbReference type="NCBI Taxonomy" id="2764326"/>
    <lineage>
        <taxon>Bacteria</taxon>
        <taxon>Fusobacteriati</taxon>
        <taxon>Fusobacteriota</taxon>
        <taxon>Fusobacteriia</taxon>
        <taxon>Fusobacteriales</taxon>
        <taxon>Fusobacteriaceae</taxon>
        <taxon>Fusobacterium</taxon>
    </lineage>
</organism>
<accession>A0A7G9GYE0</accession>
<keyword evidence="9" id="KW-1185">Reference proteome</keyword>
<dbReference type="AlphaFoldDB" id="A0A7G9GYE0"/>
<proteinExistence type="predicted"/>
<protein>
    <submittedName>
        <fullName evidence="8">VWA domain-containing protein</fullName>
    </submittedName>
</protein>
<dbReference type="PANTHER" id="PTHR22550:SF5">
    <property type="entry name" value="LEUCINE ZIPPER PROTEIN 4"/>
    <property type="match status" value="1"/>
</dbReference>
<dbReference type="PANTHER" id="PTHR22550">
    <property type="entry name" value="SPORE GERMINATION PROTEIN"/>
    <property type="match status" value="1"/>
</dbReference>
<dbReference type="EMBL" id="CP060637">
    <property type="protein sequence ID" value="QNM15822.1"/>
    <property type="molecule type" value="Genomic_DNA"/>
</dbReference>
<evidence type="ECO:0000313" key="9">
    <source>
        <dbReference type="Proteomes" id="UP000515913"/>
    </source>
</evidence>
<reference evidence="8 9" key="1">
    <citation type="submission" date="2020-08" db="EMBL/GenBank/DDBJ databases">
        <authorList>
            <person name="Liu C."/>
            <person name="Sun Q."/>
        </authorList>
    </citation>
    <scope>NUCLEOTIDE SEQUENCE [LARGE SCALE GENOMIC DNA]</scope>
    <source>
        <strain evidence="8 9">NSJ-57</strain>
    </source>
</reference>
<dbReference type="InterPro" id="IPR050768">
    <property type="entry name" value="UPF0353/GerABKA_families"/>
</dbReference>
<evidence type="ECO:0000259" key="7">
    <source>
        <dbReference type="PROSITE" id="PS50234"/>
    </source>
</evidence>
<evidence type="ECO:0000256" key="4">
    <source>
        <dbReference type="ARBA" id="ARBA00023136"/>
    </source>
</evidence>
<evidence type="ECO:0000313" key="8">
    <source>
        <dbReference type="EMBL" id="QNM15822.1"/>
    </source>
</evidence>
<keyword evidence="5" id="KW-0175">Coiled coil</keyword>
<evidence type="ECO:0000256" key="5">
    <source>
        <dbReference type="SAM" id="Coils"/>
    </source>
</evidence>
<keyword evidence="2 6" id="KW-0812">Transmembrane</keyword>
<dbReference type="Pfam" id="PF13519">
    <property type="entry name" value="VWA_2"/>
    <property type="match status" value="1"/>
</dbReference>
<dbReference type="KEGG" id="fho:H9Q81_03005"/>
<evidence type="ECO:0000256" key="3">
    <source>
        <dbReference type="ARBA" id="ARBA00022989"/>
    </source>
</evidence>
<keyword evidence="1" id="KW-1003">Cell membrane</keyword>
<feature type="transmembrane region" description="Helical" evidence="6">
    <location>
        <begin position="6"/>
        <end position="25"/>
    </location>
</feature>